<gene>
    <name evidence="2" type="ORF">A4X13_0g3979</name>
</gene>
<dbReference type="AlphaFoldDB" id="A0A8T8SZV8"/>
<dbReference type="InterPro" id="IPR010816">
    <property type="entry name" value="Het-C"/>
</dbReference>
<evidence type="ECO:0000313" key="3">
    <source>
        <dbReference type="Proteomes" id="UP000077521"/>
    </source>
</evidence>
<proteinExistence type="predicted"/>
<accession>A0A8T8SZV8</accession>
<feature type="non-terminal residue" evidence="2">
    <location>
        <position position="217"/>
    </location>
</feature>
<comment type="caution">
    <text evidence="2">The sequence shown here is derived from an EMBL/GenBank/DDBJ whole genome shotgun (WGS) entry which is preliminary data.</text>
</comment>
<keyword evidence="1" id="KW-0732">Signal</keyword>
<dbReference type="Proteomes" id="UP000077521">
    <property type="component" value="Unassembled WGS sequence"/>
</dbReference>
<organism evidence="2 3">
    <name type="scientific">Tilletia indica</name>
    <dbReference type="NCBI Taxonomy" id="43049"/>
    <lineage>
        <taxon>Eukaryota</taxon>
        <taxon>Fungi</taxon>
        <taxon>Dikarya</taxon>
        <taxon>Basidiomycota</taxon>
        <taxon>Ustilaginomycotina</taxon>
        <taxon>Exobasidiomycetes</taxon>
        <taxon>Tilletiales</taxon>
        <taxon>Tilletiaceae</taxon>
        <taxon>Tilletia</taxon>
    </lineage>
</organism>
<dbReference type="PANTHER" id="PTHR14905">
    <property type="entry name" value="NG37"/>
    <property type="match status" value="1"/>
</dbReference>
<dbReference type="EMBL" id="LWDF02000244">
    <property type="protein sequence ID" value="KAE8251488.1"/>
    <property type="molecule type" value="Genomic_DNA"/>
</dbReference>
<reference evidence="2" key="2">
    <citation type="journal article" date="2019" name="IMA Fungus">
        <title>Genome sequencing and comparison of five Tilletia species to identify candidate genes for the detection of regulated species infecting wheat.</title>
        <authorList>
            <person name="Nguyen H.D.T."/>
            <person name="Sultana T."/>
            <person name="Kesanakurti P."/>
            <person name="Hambleton S."/>
        </authorList>
    </citation>
    <scope>NUCLEOTIDE SEQUENCE</scope>
    <source>
        <strain evidence="2">DAOMC 236416</strain>
    </source>
</reference>
<name>A0A8T8SZV8_9BASI</name>
<feature type="signal peptide" evidence="1">
    <location>
        <begin position="1"/>
        <end position="30"/>
    </location>
</feature>
<evidence type="ECO:0000313" key="2">
    <source>
        <dbReference type="EMBL" id="KAE8251488.1"/>
    </source>
</evidence>
<reference evidence="2" key="1">
    <citation type="submission" date="2016-04" db="EMBL/GenBank/DDBJ databases">
        <authorList>
            <person name="Nguyen H.D."/>
            <person name="Samba Siva P."/>
            <person name="Cullis J."/>
            <person name="Levesque C.A."/>
            <person name="Hambleton S."/>
        </authorList>
    </citation>
    <scope>NUCLEOTIDE SEQUENCE</scope>
    <source>
        <strain evidence="2">DAOMC 236416</strain>
    </source>
</reference>
<keyword evidence="3" id="KW-1185">Reference proteome</keyword>
<dbReference type="InterPro" id="IPR052577">
    <property type="entry name" value="VWA7"/>
</dbReference>
<dbReference type="PANTHER" id="PTHR14905:SF7">
    <property type="entry name" value="VON WILLEBRAND FACTOR A DOMAIN-CONTAINING PROTEIN 7"/>
    <property type="match status" value="1"/>
</dbReference>
<feature type="chain" id="PRO_5035881467" evidence="1">
    <location>
        <begin position="31"/>
        <end position="217"/>
    </location>
</feature>
<dbReference type="Pfam" id="PF07217">
    <property type="entry name" value="Het-C"/>
    <property type="match status" value="1"/>
</dbReference>
<sequence>MTRTPSILTDPRFFLILTILVLASIPAVSAFGAGNVPNWSFADGTSFRHGDLEDILVDLLKKTGGGLLSRGTKFSGLDVKRVYFGNWLRDYSQAMDVAALQKLKPVSILSIVMVLGFMAHGYVTEEFQVTDERLGVYLPTEHIDNPKGYADGKDARQFDPRLRGPVDPRELEIDPRSGMKNYIANESGNWDTSSALVRRTLTKCIEMGRRARQSGRA</sequence>
<protein>
    <submittedName>
        <fullName evidence="2">Uncharacterized protein</fullName>
    </submittedName>
</protein>
<evidence type="ECO:0000256" key="1">
    <source>
        <dbReference type="SAM" id="SignalP"/>
    </source>
</evidence>